<proteinExistence type="predicted"/>
<reference evidence="1" key="1">
    <citation type="journal article" date="2020" name="Stud. Mycol.">
        <title>101 Dothideomycetes genomes: a test case for predicting lifestyles and emergence of pathogens.</title>
        <authorList>
            <person name="Haridas S."/>
            <person name="Albert R."/>
            <person name="Binder M."/>
            <person name="Bloem J."/>
            <person name="Labutti K."/>
            <person name="Salamov A."/>
            <person name="Andreopoulos B."/>
            <person name="Baker S."/>
            <person name="Barry K."/>
            <person name="Bills G."/>
            <person name="Bluhm B."/>
            <person name="Cannon C."/>
            <person name="Castanera R."/>
            <person name="Culley D."/>
            <person name="Daum C."/>
            <person name="Ezra D."/>
            <person name="Gonzalez J."/>
            <person name="Henrissat B."/>
            <person name="Kuo A."/>
            <person name="Liang C."/>
            <person name="Lipzen A."/>
            <person name="Lutzoni F."/>
            <person name="Magnuson J."/>
            <person name="Mondo S."/>
            <person name="Nolan M."/>
            <person name="Ohm R."/>
            <person name="Pangilinan J."/>
            <person name="Park H.-J."/>
            <person name="Ramirez L."/>
            <person name="Alfaro M."/>
            <person name="Sun H."/>
            <person name="Tritt A."/>
            <person name="Yoshinaga Y."/>
            <person name="Zwiers L.-H."/>
            <person name="Turgeon B."/>
            <person name="Goodwin S."/>
            <person name="Spatafora J."/>
            <person name="Crous P."/>
            <person name="Grigoriev I."/>
        </authorList>
    </citation>
    <scope>NUCLEOTIDE SEQUENCE</scope>
    <source>
        <strain evidence="1">CBS 113389</strain>
    </source>
</reference>
<sequence>MVEETEKLVDEVSRHDMVVDMANSDDPQIAEAVLRGFRANGDRKGIWIHLSGAGVFADGGVTGNSSENGKYWSVSIVTSTPQRRP</sequence>
<keyword evidence="2" id="KW-1185">Reference proteome</keyword>
<dbReference type="OrthoDB" id="2130169at2759"/>
<dbReference type="RefSeq" id="XP_033586327.1">
    <property type="nucleotide sequence ID" value="XM_033734743.1"/>
</dbReference>
<dbReference type="Proteomes" id="UP000799767">
    <property type="component" value="Unassembled WGS sequence"/>
</dbReference>
<name>A0A6A6PKG0_9PEZI</name>
<dbReference type="GeneID" id="54475745"/>
<dbReference type="AlphaFoldDB" id="A0A6A6PKG0"/>
<evidence type="ECO:0000313" key="2">
    <source>
        <dbReference type="Proteomes" id="UP000799767"/>
    </source>
</evidence>
<gene>
    <name evidence="1" type="ORF">BDY17DRAFT_304556</name>
</gene>
<accession>A0A6A6PKG0</accession>
<organism evidence="1 2">
    <name type="scientific">Neohortaea acidophila</name>
    <dbReference type="NCBI Taxonomy" id="245834"/>
    <lineage>
        <taxon>Eukaryota</taxon>
        <taxon>Fungi</taxon>
        <taxon>Dikarya</taxon>
        <taxon>Ascomycota</taxon>
        <taxon>Pezizomycotina</taxon>
        <taxon>Dothideomycetes</taxon>
        <taxon>Dothideomycetidae</taxon>
        <taxon>Mycosphaerellales</taxon>
        <taxon>Teratosphaeriaceae</taxon>
        <taxon>Neohortaea</taxon>
    </lineage>
</organism>
<protein>
    <submittedName>
        <fullName evidence="1">Uncharacterized protein</fullName>
    </submittedName>
</protein>
<dbReference type="EMBL" id="MU001641">
    <property type="protein sequence ID" value="KAF2479757.1"/>
    <property type="molecule type" value="Genomic_DNA"/>
</dbReference>
<evidence type="ECO:0000313" key="1">
    <source>
        <dbReference type="EMBL" id="KAF2479757.1"/>
    </source>
</evidence>